<keyword evidence="1 6" id="KW-0489">Methyltransferase</keyword>
<dbReference type="CDD" id="cd02440">
    <property type="entry name" value="AdoMet_MTases"/>
    <property type="match status" value="1"/>
</dbReference>
<dbReference type="GO" id="GO:0030488">
    <property type="term" value="P:tRNA methylation"/>
    <property type="evidence" value="ECO:0007669"/>
    <property type="project" value="TreeGrafter"/>
</dbReference>
<keyword evidence="2 6" id="KW-0808">Transferase</keyword>
<evidence type="ECO:0000256" key="2">
    <source>
        <dbReference type="ARBA" id="ARBA00022679"/>
    </source>
</evidence>
<dbReference type="Gene3D" id="3.40.50.150">
    <property type="entry name" value="Vaccinia Virus protein VP39"/>
    <property type="match status" value="2"/>
</dbReference>
<accession>A0A1B7TFM7</accession>
<protein>
    <submittedName>
        <fullName evidence="6">S-adenosyl-L-methionine-dependent methyltransferase</fullName>
    </submittedName>
</protein>
<dbReference type="GO" id="GO:0000049">
    <property type="term" value="F:tRNA binding"/>
    <property type="evidence" value="ECO:0007669"/>
    <property type="project" value="TreeGrafter"/>
</dbReference>
<dbReference type="GO" id="GO:0008757">
    <property type="term" value="F:S-adenosylmethionine-dependent methyltransferase activity"/>
    <property type="evidence" value="ECO:0007669"/>
    <property type="project" value="InterPro"/>
</dbReference>
<proteinExistence type="predicted"/>
<dbReference type="GO" id="GO:0106335">
    <property type="term" value="F:tRNA (5-carboxymethyluridine(34)-5-O)-methyltransferase activity"/>
    <property type="evidence" value="ECO:0007669"/>
    <property type="project" value="TreeGrafter"/>
</dbReference>
<evidence type="ECO:0000259" key="5">
    <source>
        <dbReference type="Pfam" id="PF08241"/>
    </source>
</evidence>
<feature type="domain" description="Methyltransferase type 11" evidence="5">
    <location>
        <begin position="57"/>
        <end position="174"/>
    </location>
</feature>
<evidence type="ECO:0000256" key="4">
    <source>
        <dbReference type="SAM" id="MobiDB-lite"/>
    </source>
</evidence>
<evidence type="ECO:0000256" key="3">
    <source>
        <dbReference type="SAM" id="Coils"/>
    </source>
</evidence>
<dbReference type="GO" id="GO:0002098">
    <property type="term" value="P:tRNA wobble uridine modification"/>
    <property type="evidence" value="ECO:0007669"/>
    <property type="project" value="TreeGrafter"/>
</dbReference>
<dbReference type="AlphaFoldDB" id="A0A1B7TFM7"/>
<gene>
    <name evidence="6" type="ORF">HANVADRAFT_52274</name>
</gene>
<dbReference type="Proteomes" id="UP000092321">
    <property type="component" value="Unassembled WGS sequence"/>
</dbReference>
<dbReference type="OrthoDB" id="271595at2759"/>
<feature type="coiled-coil region" evidence="3">
    <location>
        <begin position="257"/>
        <end position="287"/>
    </location>
</feature>
<dbReference type="InterPro" id="IPR051422">
    <property type="entry name" value="AlkB_tRNA_MeTrf/Diox"/>
</dbReference>
<evidence type="ECO:0000313" key="7">
    <source>
        <dbReference type="Proteomes" id="UP000092321"/>
    </source>
</evidence>
<dbReference type="GO" id="GO:0005737">
    <property type="term" value="C:cytoplasm"/>
    <property type="evidence" value="ECO:0007669"/>
    <property type="project" value="TreeGrafter"/>
</dbReference>
<dbReference type="Pfam" id="PF08241">
    <property type="entry name" value="Methyltransf_11"/>
    <property type="match status" value="1"/>
</dbReference>
<dbReference type="InterPro" id="IPR029063">
    <property type="entry name" value="SAM-dependent_MTases_sf"/>
</dbReference>
<keyword evidence="3" id="KW-0175">Coiled coil</keyword>
<dbReference type="InterPro" id="IPR013216">
    <property type="entry name" value="Methyltransf_11"/>
</dbReference>
<sequence>MSNTVDFYHIKDSKKKEEEYVHEVYNQISNHFSKTRYKPWPIVANFLKTRKDYTIGIDVGCGNGKYLQLNKKLFILGSDRSSGLISCANTLMKEKEKTKDETLSAQELKDGFSSMCFGEKRCDVMVNDGLALPYPDNRFDFAISIAVIHHFSSEERRIEAIKHIGSKLVKGGEALIYVWALEQKDSRRGYNDSMEQDILVPWVLEGEFKETKSEEEIKNNNKDVPKEGKKAIKERSKPDLSNVPKEKRSEVIRIWKEEQAEKRRLKAEKEARELEEKKKKEEEIKLKNTKYRYYHMYKSGELEENILRTDIFEIVKSGYERDNWWC</sequence>
<name>A0A1B7TFM7_9ASCO</name>
<evidence type="ECO:0000256" key="1">
    <source>
        <dbReference type="ARBA" id="ARBA00022603"/>
    </source>
</evidence>
<dbReference type="EMBL" id="LXPE01000008">
    <property type="protein sequence ID" value="OBA27531.1"/>
    <property type="molecule type" value="Genomic_DNA"/>
</dbReference>
<dbReference type="PANTHER" id="PTHR13069:SF21">
    <property type="entry name" value="ALKYLATED DNA REPAIR PROTEIN ALKB HOMOLOG 8"/>
    <property type="match status" value="1"/>
</dbReference>
<evidence type="ECO:0000313" key="6">
    <source>
        <dbReference type="EMBL" id="OBA27531.1"/>
    </source>
</evidence>
<dbReference type="GO" id="GO:0005634">
    <property type="term" value="C:nucleus"/>
    <property type="evidence" value="ECO:0007669"/>
    <property type="project" value="TreeGrafter"/>
</dbReference>
<reference evidence="7" key="1">
    <citation type="journal article" date="2016" name="Proc. Natl. Acad. Sci. U.S.A.">
        <title>Comparative genomics of biotechnologically important yeasts.</title>
        <authorList>
            <person name="Riley R."/>
            <person name="Haridas S."/>
            <person name="Wolfe K.H."/>
            <person name="Lopes M.R."/>
            <person name="Hittinger C.T."/>
            <person name="Goeker M."/>
            <person name="Salamov A.A."/>
            <person name="Wisecaver J.H."/>
            <person name="Long T.M."/>
            <person name="Calvey C.H."/>
            <person name="Aerts A.L."/>
            <person name="Barry K.W."/>
            <person name="Choi C."/>
            <person name="Clum A."/>
            <person name="Coughlan A.Y."/>
            <person name="Deshpande S."/>
            <person name="Douglass A.P."/>
            <person name="Hanson S.J."/>
            <person name="Klenk H.-P."/>
            <person name="LaButti K.M."/>
            <person name="Lapidus A."/>
            <person name="Lindquist E.A."/>
            <person name="Lipzen A.M."/>
            <person name="Meier-Kolthoff J.P."/>
            <person name="Ohm R.A."/>
            <person name="Otillar R.P."/>
            <person name="Pangilinan J.L."/>
            <person name="Peng Y."/>
            <person name="Rokas A."/>
            <person name="Rosa C.A."/>
            <person name="Scheuner C."/>
            <person name="Sibirny A.A."/>
            <person name="Slot J.C."/>
            <person name="Stielow J.B."/>
            <person name="Sun H."/>
            <person name="Kurtzman C.P."/>
            <person name="Blackwell M."/>
            <person name="Grigoriev I.V."/>
            <person name="Jeffries T.W."/>
        </authorList>
    </citation>
    <scope>NUCLEOTIDE SEQUENCE [LARGE SCALE GENOMIC DNA]</scope>
    <source>
        <strain evidence="7">NRRL Y-1626</strain>
    </source>
</reference>
<dbReference type="SUPFAM" id="SSF53335">
    <property type="entry name" value="S-adenosyl-L-methionine-dependent methyltransferases"/>
    <property type="match status" value="1"/>
</dbReference>
<keyword evidence="7" id="KW-1185">Reference proteome</keyword>
<dbReference type="PANTHER" id="PTHR13069">
    <property type="entry name" value="ALKYLATED DNA REPAIR PROTEIN ALKB HOMOLOG 8"/>
    <property type="match status" value="1"/>
</dbReference>
<feature type="non-terminal residue" evidence="6">
    <location>
        <position position="326"/>
    </location>
</feature>
<comment type="caution">
    <text evidence="6">The sequence shown here is derived from an EMBL/GenBank/DDBJ whole genome shotgun (WGS) entry which is preliminary data.</text>
</comment>
<feature type="region of interest" description="Disordered" evidence="4">
    <location>
        <begin position="214"/>
        <end position="241"/>
    </location>
</feature>
<organism evidence="6 7">
    <name type="scientific">Hanseniaspora valbyensis NRRL Y-1626</name>
    <dbReference type="NCBI Taxonomy" id="766949"/>
    <lineage>
        <taxon>Eukaryota</taxon>
        <taxon>Fungi</taxon>
        <taxon>Dikarya</taxon>
        <taxon>Ascomycota</taxon>
        <taxon>Saccharomycotina</taxon>
        <taxon>Saccharomycetes</taxon>
        <taxon>Saccharomycodales</taxon>
        <taxon>Saccharomycodaceae</taxon>
        <taxon>Hanseniaspora</taxon>
    </lineage>
</organism>